<keyword evidence="7" id="KW-0028">Amino-acid biosynthesis</keyword>
<evidence type="ECO:0000256" key="4">
    <source>
        <dbReference type="ARBA" id="ARBA00005517"/>
    </source>
</evidence>
<evidence type="ECO:0000256" key="8">
    <source>
        <dbReference type="ARBA" id="ARBA00022697"/>
    </source>
</evidence>
<dbReference type="EC" id="4.2.3.1" evidence="5 12"/>
<keyword evidence="9 13" id="KW-0663">Pyridoxal phosphate</keyword>
<keyword evidence="10 15" id="KW-0456">Lyase</keyword>
<dbReference type="SUPFAM" id="SSF53686">
    <property type="entry name" value="Tryptophan synthase beta subunit-like PLP-dependent enzymes"/>
    <property type="match status" value="1"/>
</dbReference>
<dbReference type="Pfam" id="PF00291">
    <property type="entry name" value="PALP"/>
    <property type="match status" value="1"/>
</dbReference>
<dbReference type="InterPro" id="IPR004450">
    <property type="entry name" value="Thr_synthase-like"/>
</dbReference>
<evidence type="ECO:0000256" key="12">
    <source>
        <dbReference type="NCBIfam" id="TIGR00260"/>
    </source>
</evidence>
<keyword evidence="17" id="KW-1185">Reference proteome</keyword>
<dbReference type="EMBL" id="BBZA01000184">
    <property type="protein sequence ID" value="GAP63742.1"/>
    <property type="molecule type" value="Genomic_DNA"/>
</dbReference>
<dbReference type="InParanoid" id="A0A0M8K9X9"/>
<dbReference type="GO" id="GO:0004794">
    <property type="term" value="F:threonine deaminase activity"/>
    <property type="evidence" value="ECO:0007669"/>
    <property type="project" value="TreeGrafter"/>
</dbReference>
<dbReference type="GO" id="GO:0004795">
    <property type="term" value="F:threonine synthase activity"/>
    <property type="evidence" value="ECO:0007669"/>
    <property type="project" value="UniProtKB-UniRule"/>
</dbReference>
<evidence type="ECO:0000313" key="18">
    <source>
        <dbReference type="Proteomes" id="UP000050502"/>
    </source>
</evidence>
<comment type="function">
    <text evidence="2">Catalyzes the gamma-elimination of phosphate from L-phosphohomoserine and the beta-addition of water to produce L-threonine.</text>
</comment>
<organism evidence="15 17">
    <name type="scientific">Ardenticatena maritima</name>
    <dbReference type="NCBI Taxonomy" id="872965"/>
    <lineage>
        <taxon>Bacteria</taxon>
        <taxon>Bacillati</taxon>
        <taxon>Chloroflexota</taxon>
        <taxon>Ardenticatenia</taxon>
        <taxon>Ardenticatenales</taxon>
        <taxon>Ardenticatenaceae</taxon>
        <taxon>Ardenticatena</taxon>
    </lineage>
</organism>
<dbReference type="GO" id="GO:0006565">
    <property type="term" value="P:L-serine catabolic process"/>
    <property type="evidence" value="ECO:0007669"/>
    <property type="project" value="TreeGrafter"/>
</dbReference>
<dbReference type="OrthoDB" id="9778118at2"/>
<comment type="cofactor">
    <cofactor evidence="1 13">
        <name>pyridoxal 5'-phosphate</name>
        <dbReference type="ChEBI" id="CHEBI:597326"/>
    </cofactor>
</comment>
<evidence type="ECO:0000256" key="5">
    <source>
        <dbReference type="ARBA" id="ARBA00013028"/>
    </source>
</evidence>
<dbReference type="PATRIC" id="fig|872965.6.peg.443"/>
<dbReference type="AlphaFoldDB" id="A0A0M8K9X9"/>
<dbReference type="Gene3D" id="3.40.50.1100">
    <property type="match status" value="2"/>
</dbReference>
<evidence type="ECO:0000259" key="14">
    <source>
        <dbReference type="Pfam" id="PF00291"/>
    </source>
</evidence>
<dbReference type="NCBIfam" id="TIGR00260">
    <property type="entry name" value="thrC"/>
    <property type="match status" value="1"/>
</dbReference>
<dbReference type="NCBIfam" id="NF006050">
    <property type="entry name" value="PRK08197.1"/>
    <property type="match status" value="1"/>
</dbReference>
<evidence type="ECO:0000313" key="17">
    <source>
        <dbReference type="Proteomes" id="UP000037784"/>
    </source>
</evidence>
<evidence type="ECO:0000256" key="1">
    <source>
        <dbReference type="ARBA" id="ARBA00001933"/>
    </source>
</evidence>
<evidence type="ECO:0000313" key="16">
    <source>
        <dbReference type="EMBL" id="KPL89346.1"/>
    </source>
</evidence>
<gene>
    <name evidence="15" type="primary">thrC</name>
    <name evidence="15" type="ORF">ARMA_2165</name>
    <name evidence="16" type="ORF">SE16_02475</name>
</gene>
<comment type="caution">
    <text evidence="15">The sequence shown here is derived from an EMBL/GenBank/DDBJ whole genome shotgun (WGS) entry which is preliminary data.</text>
</comment>
<feature type="domain" description="Tryptophan synthase beta chain-like PALP" evidence="14">
    <location>
        <begin position="77"/>
        <end position="381"/>
    </location>
</feature>
<dbReference type="GO" id="GO:0003941">
    <property type="term" value="F:L-serine ammonia-lyase activity"/>
    <property type="evidence" value="ECO:0007669"/>
    <property type="project" value="TreeGrafter"/>
</dbReference>
<dbReference type="GO" id="GO:0009088">
    <property type="term" value="P:threonine biosynthetic process"/>
    <property type="evidence" value="ECO:0007669"/>
    <property type="project" value="UniProtKB-UniRule"/>
</dbReference>
<comment type="catalytic activity">
    <reaction evidence="11">
        <text>O-phospho-L-homoserine + H2O = L-threonine + phosphate</text>
        <dbReference type="Rhea" id="RHEA:10840"/>
        <dbReference type="ChEBI" id="CHEBI:15377"/>
        <dbReference type="ChEBI" id="CHEBI:43474"/>
        <dbReference type="ChEBI" id="CHEBI:57590"/>
        <dbReference type="ChEBI" id="CHEBI:57926"/>
        <dbReference type="EC" id="4.2.3.1"/>
    </reaction>
</comment>
<reference evidence="15 17" key="1">
    <citation type="journal article" date="2015" name="Genome Announc.">
        <title>Draft Genome Sequence of a Heterotrophic Facultative Anaerobic Thermophilic Bacterium, Ardenticatena maritima Strain 110ST.</title>
        <authorList>
            <person name="Kawaichi S."/>
            <person name="Yoshida T."/>
            <person name="Sako Y."/>
            <person name="Nakamura R."/>
        </authorList>
    </citation>
    <scope>NUCLEOTIDE SEQUENCE [LARGE SCALE GENOMIC DNA]</scope>
    <source>
        <strain evidence="15 17">110S</strain>
    </source>
</reference>
<feature type="modified residue" description="N6-(pyridoxal phosphate)lysine" evidence="13">
    <location>
        <position position="114"/>
    </location>
</feature>
<evidence type="ECO:0000313" key="15">
    <source>
        <dbReference type="EMBL" id="GAP63742.1"/>
    </source>
</evidence>
<evidence type="ECO:0000256" key="13">
    <source>
        <dbReference type="PIRSR" id="PIRSR604450-51"/>
    </source>
</evidence>
<dbReference type="GO" id="GO:0009097">
    <property type="term" value="P:isoleucine biosynthetic process"/>
    <property type="evidence" value="ECO:0007669"/>
    <property type="project" value="TreeGrafter"/>
</dbReference>
<evidence type="ECO:0000256" key="11">
    <source>
        <dbReference type="ARBA" id="ARBA00049144"/>
    </source>
</evidence>
<evidence type="ECO:0000256" key="3">
    <source>
        <dbReference type="ARBA" id="ARBA00004979"/>
    </source>
</evidence>
<evidence type="ECO:0000256" key="6">
    <source>
        <dbReference type="ARBA" id="ARBA00018679"/>
    </source>
</evidence>
<dbReference type="PANTHER" id="PTHR48078:SF6">
    <property type="entry name" value="L-THREONINE DEHYDRATASE CATABOLIC TDCB"/>
    <property type="match status" value="1"/>
</dbReference>
<dbReference type="STRING" id="872965.SE16_02475"/>
<dbReference type="Proteomes" id="UP000050502">
    <property type="component" value="Unassembled WGS sequence"/>
</dbReference>
<dbReference type="GO" id="GO:0006567">
    <property type="term" value="P:L-threonine catabolic process"/>
    <property type="evidence" value="ECO:0007669"/>
    <property type="project" value="TreeGrafter"/>
</dbReference>
<accession>A0A0M8K9X9</accession>
<dbReference type="CDD" id="cd01563">
    <property type="entry name" value="Thr-synth_1"/>
    <property type="match status" value="1"/>
</dbReference>
<dbReference type="RefSeq" id="WP_054493540.1">
    <property type="nucleotide sequence ID" value="NZ_BBZA01000184.1"/>
</dbReference>
<name>A0A0M8K9X9_9CHLR</name>
<dbReference type="PROSITE" id="PS00165">
    <property type="entry name" value="DEHYDRATASE_SER_THR"/>
    <property type="match status" value="1"/>
</dbReference>
<dbReference type="InterPro" id="IPR001926">
    <property type="entry name" value="TrpB-like_PALP"/>
</dbReference>
<dbReference type="GO" id="GO:0030170">
    <property type="term" value="F:pyridoxal phosphate binding"/>
    <property type="evidence" value="ECO:0007669"/>
    <property type="project" value="InterPro"/>
</dbReference>
<evidence type="ECO:0000256" key="7">
    <source>
        <dbReference type="ARBA" id="ARBA00022605"/>
    </source>
</evidence>
<dbReference type="InterPro" id="IPR000634">
    <property type="entry name" value="Ser/Thr_deHydtase_PyrdxlP-BS"/>
</dbReference>
<evidence type="ECO:0000256" key="9">
    <source>
        <dbReference type="ARBA" id="ARBA00022898"/>
    </source>
</evidence>
<dbReference type="Proteomes" id="UP000037784">
    <property type="component" value="Unassembled WGS sequence"/>
</dbReference>
<sequence length="393" mass="42542">MQRTSFLSHLECGWCGATYDADRLWNLCPACERPLLARYDLEAARQAFPREALRGREPTLWRYTEMLPVRDPAYRLTLGEGFTPLLPFKRLGARLGLTHLYAKDEGLNPTASFKARGLCMAVSRAAELGVSRLAIPTAGNAGSALAAYAARAGIPAHVFAPADVPPVFVAEMRALGAEVTLVEGLITDAARFVREGVAAGRWFDVSTLKEPYRVEGKKTMGYELAEQFGWRLPDVIVYPTGGGTGLVGMWKAFAEMEALGWIDDKRPRMVSVQSAGCAPIVRAFQQGADTAEPWENAATIADGLRVPAAVGDFLILRAIRESGGTAVAVSDDEIRAAQREIGAQEGVFVAPEAAATWAAVQHLVRDAWIAPDERVVLFLTGSGLKYTHLVQDA</sequence>
<dbReference type="InterPro" id="IPR036052">
    <property type="entry name" value="TrpB-like_PALP_sf"/>
</dbReference>
<evidence type="ECO:0000256" key="10">
    <source>
        <dbReference type="ARBA" id="ARBA00023239"/>
    </source>
</evidence>
<dbReference type="UniPathway" id="UPA00050">
    <property type="reaction ID" value="UER00065"/>
</dbReference>
<reference evidence="16 18" key="2">
    <citation type="submission" date="2015-07" db="EMBL/GenBank/DDBJ databases">
        <title>Whole genome sequence of Ardenticatena maritima DSM 23922.</title>
        <authorList>
            <person name="Hemp J."/>
            <person name="Ward L.M."/>
            <person name="Pace L.A."/>
            <person name="Fischer W.W."/>
        </authorList>
    </citation>
    <scope>NUCLEOTIDE SEQUENCE [LARGE SCALE GENOMIC DNA]</scope>
    <source>
        <strain evidence="16 18">110S</strain>
    </source>
</reference>
<dbReference type="InterPro" id="IPR050147">
    <property type="entry name" value="Ser/Thr_Dehydratase"/>
</dbReference>
<dbReference type="EMBL" id="LGKN01000003">
    <property type="protein sequence ID" value="KPL89346.1"/>
    <property type="molecule type" value="Genomic_DNA"/>
</dbReference>
<comment type="similarity">
    <text evidence="4">Belongs to the threonine synthase family.</text>
</comment>
<comment type="pathway">
    <text evidence="3">Amino-acid biosynthesis; L-threonine biosynthesis; L-threonine from L-aspartate: step 5/5.</text>
</comment>
<dbReference type="PANTHER" id="PTHR48078">
    <property type="entry name" value="THREONINE DEHYDRATASE, MITOCHONDRIAL-RELATED"/>
    <property type="match status" value="1"/>
</dbReference>
<reference evidence="17" key="3">
    <citation type="submission" date="2015-08" db="EMBL/GenBank/DDBJ databases">
        <title>Draft Genome Sequence of a Heterotrophic Facultative Anaerobic Bacterium Ardenticatena maritima Strain 110S.</title>
        <authorList>
            <person name="Kawaichi S."/>
            <person name="Yoshida T."/>
            <person name="Sako Y."/>
            <person name="Nakamura R."/>
        </authorList>
    </citation>
    <scope>NUCLEOTIDE SEQUENCE [LARGE SCALE GENOMIC DNA]</scope>
    <source>
        <strain evidence="17">110S</strain>
    </source>
</reference>
<proteinExistence type="inferred from homology"/>
<protein>
    <recommendedName>
        <fullName evidence="6 12">Threonine synthase</fullName>
        <ecNumber evidence="5 12">4.2.3.1</ecNumber>
    </recommendedName>
</protein>
<keyword evidence="8" id="KW-0791">Threonine biosynthesis</keyword>
<evidence type="ECO:0000256" key="2">
    <source>
        <dbReference type="ARBA" id="ARBA00003648"/>
    </source>
</evidence>